<dbReference type="EMBL" id="CAJEWN010001125">
    <property type="protein sequence ID" value="CAD2194556.1"/>
    <property type="molecule type" value="Genomic_DNA"/>
</dbReference>
<evidence type="ECO:0000313" key="3">
    <source>
        <dbReference type="Proteomes" id="UP000580250"/>
    </source>
</evidence>
<protein>
    <submittedName>
        <fullName evidence="2">Uncharacterized protein</fullName>
    </submittedName>
</protein>
<comment type="caution">
    <text evidence="2">The sequence shown here is derived from an EMBL/GenBank/DDBJ whole genome shotgun (WGS) entry which is preliminary data.</text>
</comment>
<keyword evidence="1" id="KW-0472">Membrane</keyword>
<dbReference type="AlphaFoldDB" id="A0A6V7X5D8"/>
<gene>
    <name evidence="2" type="ORF">MENT_LOCUS47581</name>
</gene>
<name>A0A6V7X5D8_MELEN</name>
<reference evidence="2 3" key="1">
    <citation type="submission" date="2020-08" db="EMBL/GenBank/DDBJ databases">
        <authorList>
            <person name="Koutsovoulos G."/>
            <person name="Danchin GJ E."/>
        </authorList>
    </citation>
    <scope>NUCLEOTIDE SEQUENCE [LARGE SCALE GENOMIC DNA]</scope>
</reference>
<dbReference type="Proteomes" id="UP000580250">
    <property type="component" value="Unassembled WGS sequence"/>
</dbReference>
<proteinExistence type="predicted"/>
<organism evidence="2 3">
    <name type="scientific">Meloidogyne enterolobii</name>
    <name type="common">Root-knot nematode worm</name>
    <name type="synonym">Meloidogyne mayaguensis</name>
    <dbReference type="NCBI Taxonomy" id="390850"/>
    <lineage>
        <taxon>Eukaryota</taxon>
        <taxon>Metazoa</taxon>
        <taxon>Ecdysozoa</taxon>
        <taxon>Nematoda</taxon>
        <taxon>Chromadorea</taxon>
        <taxon>Rhabditida</taxon>
        <taxon>Tylenchina</taxon>
        <taxon>Tylenchomorpha</taxon>
        <taxon>Tylenchoidea</taxon>
        <taxon>Meloidogynidae</taxon>
        <taxon>Meloidogyninae</taxon>
        <taxon>Meloidogyne</taxon>
    </lineage>
</organism>
<keyword evidence="1" id="KW-0812">Transmembrane</keyword>
<evidence type="ECO:0000256" key="1">
    <source>
        <dbReference type="SAM" id="Phobius"/>
    </source>
</evidence>
<accession>A0A6V7X5D8</accession>
<keyword evidence="1" id="KW-1133">Transmembrane helix</keyword>
<evidence type="ECO:0000313" key="2">
    <source>
        <dbReference type="EMBL" id="CAD2194556.1"/>
    </source>
</evidence>
<feature type="transmembrane region" description="Helical" evidence="1">
    <location>
        <begin position="34"/>
        <end position="52"/>
    </location>
</feature>
<sequence>MIKVPLSFVTFIFTIKGFNFQIKKQFYFLIKKMLFNFILIFLSFISIANGTFKRKLEAIVEEEDLVEEEPLFKKINNSEKDKLTKRALVISTNFDSNNFKMNAIFANLLTKHFYVHYLIINTKEDDFKFENENFSILDDYSIEINKDKNTFEIFNLPKTLKKDFSNYEFLKYYLGAGNIQEEQIKRQIERESLEIFQKIFCFGRNINRLKNFNLGLFDSNNIGALFVFHAAGIKNVFCVNNTPLKAYQFKYAGKEFPENIPGIDDHKKNEELYETLHEKMVINIIKLINFII</sequence>